<sequence>MCVFFKITLFYSSLKCKDNVKLVHDIILFCCCCCFRCPNLLSLTLSGCGHITDRDVINVLQICRRLHSLSLENCARMTDSVLQAVVDHGHSLTDMRVDFCRNVTQAGLQEVRDKRPEVHLTALHSADMIPDSKPEEKTQIRRALQKFLSFS</sequence>
<proteinExistence type="predicted"/>
<dbReference type="SMART" id="SM00367">
    <property type="entry name" value="LRR_CC"/>
    <property type="match status" value="3"/>
</dbReference>
<dbReference type="AlphaFoldDB" id="A0A671T212"/>
<evidence type="ECO:0000313" key="1">
    <source>
        <dbReference type="Ensembl" id="ENSSANP00000102239.1"/>
    </source>
</evidence>
<dbReference type="Gene3D" id="3.80.10.10">
    <property type="entry name" value="Ribonuclease Inhibitor"/>
    <property type="match status" value="1"/>
</dbReference>
<protein>
    <submittedName>
        <fullName evidence="1">F-box and leucine-rich repeat protein 22</fullName>
    </submittedName>
</protein>
<reference evidence="1" key="1">
    <citation type="submission" date="2025-08" db="UniProtKB">
        <authorList>
            <consortium name="Ensembl"/>
        </authorList>
    </citation>
    <scope>IDENTIFICATION</scope>
</reference>
<organism evidence="1 2">
    <name type="scientific">Sinocyclocheilus anshuiensis</name>
    <dbReference type="NCBI Taxonomy" id="1608454"/>
    <lineage>
        <taxon>Eukaryota</taxon>
        <taxon>Metazoa</taxon>
        <taxon>Chordata</taxon>
        <taxon>Craniata</taxon>
        <taxon>Vertebrata</taxon>
        <taxon>Euteleostomi</taxon>
        <taxon>Actinopterygii</taxon>
        <taxon>Neopterygii</taxon>
        <taxon>Teleostei</taxon>
        <taxon>Ostariophysi</taxon>
        <taxon>Cypriniformes</taxon>
        <taxon>Cyprinidae</taxon>
        <taxon>Cyprininae</taxon>
        <taxon>Sinocyclocheilus</taxon>
    </lineage>
</organism>
<dbReference type="SUPFAM" id="SSF52047">
    <property type="entry name" value="RNI-like"/>
    <property type="match status" value="1"/>
</dbReference>
<accession>A0A671T212</accession>
<dbReference type="Ensembl" id="ENSSANT00000108505.1">
    <property type="protein sequence ID" value="ENSSANP00000102239.1"/>
    <property type="gene ID" value="ENSSANG00000050167.1"/>
</dbReference>
<name>A0A671T212_9TELE</name>
<evidence type="ECO:0000313" key="2">
    <source>
        <dbReference type="Proteomes" id="UP000472260"/>
    </source>
</evidence>
<dbReference type="Proteomes" id="UP000472260">
    <property type="component" value="Unassembled WGS sequence"/>
</dbReference>
<dbReference type="InterPro" id="IPR006553">
    <property type="entry name" value="Leu-rich_rpt_Cys-con_subtyp"/>
</dbReference>
<dbReference type="InterPro" id="IPR032675">
    <property type="entry name" value="LRR_dom_sf"/>
</dbReference>
<reference evidence="1" key="2">
    <citation type="submission" date="2025-09" db="UniProtKB">
        <authorList>
            <consortium name="Ensembl"/>
        </authorList>
    </citation>
    <scope>IDENTIFICATION</scope>
</reference>
<keyword evidence="2" id="KW-1185">Reference proteome</keyword>